<reference evidence="1 2" key="1">
    <citation type="submission" date="2020-09" db="EMBL/GenBank/DDBJ databases">
        <title>Draft genome of Gelidibacter salicanalis PAMC21136.</title>
        <authorList>
            <person name="Park H."/>
        </authorList>
    </citation>
    <scope>NUCLEOTIDE SEQUENCE [LARGE SCALE GENOMIC DNA]</scope>
    <source>
        <strain evidence="1 2">PAMC21136</strain>
    </source>
</reference>
<dbReference type="Pfam" id="PF05139">
    <property type="entry name" value="Erythro_esteras"/>
    <property type="match status" value="1"/>
</dbReference>
<dbReference type="Gene3D" id="3.40.1660.10">
    <property type="entry name" value="EreA-like (biosynthetic domain)"/>
    <property type="match status" value="1"/>
</dbReference>
<protein>
    <submittedName>
        <fullName evidence="1">Erythromycin esterase family protein</fullName>
    </submittedName>
</protein>
<dbReference type="EMBL" id="JAEHJZ010000050">
    <property type="protein sequence ID" value="MBJ7882645.1"/>
    <property type="molecule type" value="Genomic_DNA"/>
</dbReference>
<dbReference type="InterPro" id="IPR052036">
    <property type="entry name" value="Hydrolase/PRTase-associated"/>
</dbReference>
<dbReference type="InterPro" id="IPR007815">
    <property type="entry name" value="Emycin_Estase"/>
</dbReference>
<dbReference type="GO" id="GO:0046677">
    <property type="term" value="P:response to antibiotic"/>
    <property type="evidence" value="ECO:0007669"/>
    <property type="project" value="InterPro"/>
</dbReference>
<dbReference type="PANTHER" id="PTHR31299">
    <property type="entry name" value="ESTERASE, PUTATIVE (AFU_ORTHOLOGUE AFUA_1G05850)-RELATED"/>
    <property type="match status" value="1"/>
</dbReference>
<dbReference type="AlphaFoldDB" id="A0A934NEF1"/>
<dbReference type="CDD" id="cd14728">
    <property type="entry name" value="Ere-like"/>
    <property type="match status" value="1"/>
</dbReference>
<sequence length="434" mass="50872">MKQILFCIITLFACKNYAQVDKTIEWINHNSIEIEDADPNSELTAFSKNTPERFKNARIYGFGELSHDGKEYFDIKAKYFKYLVKNEGVLTFMMEEEYQAESPVNQWITGQDNDILSMGTPFQVGFWYSEEIYDLLRWMRIYNLDRSKEEQIKFYGIDVKSGKNFNVEVHNLIDKYNIPISKDLLVTLDDCSNKSIDYYAGTKEWADKQVPKLIKLQNEINRYQIANNLNNSKDFNSIDRSISNLINYTEYVQDPKSEVRDNKMFENSKWIIDKESKNGKAFLWAHNEHINKRGMWSSNSGIVNLGKQLKDYYGDDYYCVGFDFGIGTLKGFENNKRQQGKWRLYQVDKPYKKTYSHTLFKANYDIFFIDMSKAIDCDETKFFSTSNFNLSIGSGGFSPKPLYKIKMRKIYADEYDGLIFIKEISPANNNIKVN</sequence>
<dbReference type="SUPFAM" id="SSF159501">
    <property type="entry name" value="EreA/ChaN-like"/>
    <property type="match status" value="1"/>
</dbReference>
<gene>
    <name evidence="1" type="ORF">JEM65_18575</name>
</gene>
<dbReference type="Gene3D" id="3.30.1870.10">
    <property type="entry name" value="EreA-like, domain 2"/>
    <property type="match status" value="1"/>
</dbReference>
<dbReference type="Proteomes" id="UP000662373">
    <property type="component" value="Unassembled WGS sequence"/>
</dbReference>
<proteinExistence type="predicted"/>
<keyword evidence="2" id="KW-1185">Reference proteome</keyword>
<accession>A0A934NEF1</accession>
<evidence type="ECO:0000313" key="1">
    <source>
        <dbReference type="EMBL" id="MBJ7882645.1"/>
    </source>
</evidence>
<dbReference type="PANTHER" id="PTHR31299:SF0">
    <property type="entry name" value="ESTERASE, PUTATIVE (AFU_ORTHOLOGUE AFUA_1G05850)-RELATED"/>
    <property type="match status" value="1"/>
</dbReference>
<evidence type="ECO:0000313" key="2">
    <source>
        <dbReference type="Proteomes" id="UP000662373"/>
    </source>
</evidence>
<comment type="caution">
    <text evidence="1">The sequence shown here is derived from an EMBL/GenBank/DDBJ whole genome shotgun (WGS) entry which is preliminary data.</text>
</comment>
<dbReference type="RefSeq" id="WP_199602878.1">
    <property type="nucleotide sequence ID" value="NZ_JAEHJZ010000050.1"/>
</dbReference>
<dbReference type="Gene3D" id="1.20.1440.30">
    <property type="entry name" value="Biosynthetic Protein domain"/>
    <property type="match status" value="1"/>
</dbReference>
<name>A0A934NEF1_9FLAO</name>
<organism evidence="1 2">
    <name type="scientific">Gelidibacter salicanalis</name>
    <dbReference type="NCBI Taxonomy" id="291193"/>
    <lineage>
        <taxon>Bacteria</taxon>
        <taxon>Pseudomonadati</taxon>
        <taxon>Bacteroidota</taxon>
        <taxon>Flavobacteriia</taxon>
        <taxon>Flavobacteriales</taxon>
        <taxon>Flavobacteriaceae</taxon>
        <taxon>Gelidibacter</taxon>
    </lineage>
</organism>